<dbReference type="Proteomes" id="UP000593758">
    <property type="component" value="Chromosome"/>
</dbReference>
<evidence type="ECO:0000313" key="3">
    <source>
        <dbReference type="Proteomes" id="UP000593758"/>
    </source>
</evidence>
<dbReference type="EMBL" id="CP063169">
    <property type="protein sequence ID" value="QOR71066.1"/>
    <property type="molecule type" value="Genomic_DNA"/>
</dbReference>
<reference evidence="2 3" key="1">
    <citation type="submission" date="2020-10" db="EMBL/GenBank/DDBJ databases">
        <title>Haloactinobacterium sp. RN3S43, a bacterium isolated from saline soil.</title>
        <authorList>
            <person name="Sun J.-Q."/>
        </authorList>
    </citation>
    <scope>NUCLEOTIDE SEQUENCE [LARGE SCALE GENOMIC DNA]</scope>
    <source>
        <strain evidence="2 3">RN3S43</strain>
    </source>
</reference>
<feature type="region of interest" description="Disordered" evidence="1">
    <location>
        <begin position="78"/>
        <end position="112"/>
    </location>
</feature>
<dbReference type="AlphaFoldDB" id="A0A7M1SU11"/>
<protein>
    <submittedName>
        <fullName evidence="2">YtxH domain-containing protein</fullName>
    </submittedName>
</protein>
<dbReference type="KEGG" id="halt:IM660_01760"/>
<accession>A0A7M1SU11</accession>
<evidence type="ECO:0000313" key="2">
    <source>
        <dbReference type="EMBL" id="QOR71066.1"/>
    </source>
</evidence>
<dbReference type="RefSeq" id="WP_193497735.1">
    <property type="nucleotide sequence ID" value="NZ_CP063169.1"/>
</dbReference>
<proteinExistence type="predicted"/>
<keyword evidence="3" id="KW-1185">Reference proteome</keyword>
<evidence type="ECO:0000256" key="1">
    <source>
        <dbReference type="SAM" id="MobiDB-lite"/>
    </source>
</evidence>
<organism evidence="2 3">
    <name type="scientific">Ruania alkalisoli</name>
    <dbReference type="NCBI Taxonomy" id="2779775"/>
    <lineage>
        <taxon>Bacteria</taxon>
        <taxon>Bacillati</taxon>
        <taxon>Actinomycetota</taxon>
        <taxon>Actinomycetes</taxon>
        <taxon>Micrococcales</taxon>
        <taxon>Ruaniaceae</taxon>
        <taxon>Ruania</taxon>
    </lineage>
</organism>
<gene>
    <name evidence="2" type="ORF">IM660_01760</name>
</gene>
<sequence length="112" mass="11428">MNGKIAFVIGAGIGYVLGTRAGREQYERIKGATQSVWQNPKVQEQVSAAEERVGSVMREQGAQMTDKAAQVVKDRIAGFTGNGSGSAASPGSTPAAGGATPGSTNTEADDRG</sequence>
<feature type="compositionally biased region" description="Low complexity" evidence="1">
    <location>
        <begin position="85"/>
        <end position="106"/>
    </location>
</feature>
<name>A0A7M1SU11_9MICO</name>